<keyword evidence="2 5" id="KW-0812">Transmembrane</keyword>
<dbReference type="InterPro" id="IPR006260">
    <property type="entry name" value="TonB/TolA_C"/>
</dbReference>
<dbReference type="Pfam" id="PF05569">
    <property type="entry name" value="Peptidase_M56"/>
    <property type="match status" value="1"/>
</dbReference>
<dbReference type="NCBIfam" id="TIGR01352">
    <property type="entry name" value="tonB_Cterm"/>
    <property type="match status" value="1"/>
</dbReference>
<dbReference type="GO" id="GO:0030288">
    <property type="term" value="C:outer membrane-bounded periplasmic space"/>
    <property type="evidence" value="ECO:0007669"/>
    <property type="project" value="InterPro"/>
</dbReference>
<dbReference type="GO" id="GO:0055085">
    <property type="term" value="P:transmembrane transport"/>
    <property type="evidence" value="ECO:0007669"/>
    <property type="project" value="InterPro"/>
</dbReference>
<dbReference type="InterPro" id="IPR003538">
    <property type="entry name" value="TonB"/>
</dbReference>
<dbReference type="PRINTS" id="PR01374">
    <property type="entry name" value="TONBPROTEIN"/>
</dbReference>
<evidence type="ECO:0000256" key="5">
    <source>
        <dbReference type="RuleBase" id="RU362123"/>
    </source>
</evidence>
<dbReference type="GO" id="GO:0015031">
    <property type="term" value="P:protein transport"/>
    <property type="evidence" value="ECO:0007669"/>
    <property type="project" value="UniProtKB-UniRule"/>
</dbReference>
<comment type="caution">
    <text evidence="5">Lacks conserved residue(s) required for the propagation of feature annotation.</text>
</comment>
<feature type="transmembrane region" description="Helical" evidence="5">
    <location>
        <begin position="77"/>
        <end position="102"/>
    </location>
</feature>
<keyword evidence="5" id="KW-0997">Cell inner membrane</keyword>
<evidence type="ECO:0000256" key="1">
    <source>
        <dbReference type="ARBA" id="ARBA00004167"/>
    </source>
</evidence>
<dbReference type="InterPro" id="IPR008756">
    <property type="entry name" value="Peptidase_M56"/>
</dbReference>
<dbReference type="RefSeq" id="WP_236986982.1">
    <property type="nucleotide sequence ID" value="NZ_AP023086.1"/>
</dbReference>
<sequence>MFNLFVVIALLLKIILVFSCVRWWLYRSRDTHSGRLARLVCIAFLGVILLPLGSAILPAVALEVIPVNFWALFNINVYLTLPVILKVVIGIYLAGVFSVLIYRFWHLLEALNYASQLESAPEDVDEVFVSIKKQNNLLERVALKVGQSKVGGSNVVSQGPFTLGVLRPIIVLPEDYSQWSRSTLMRVLTHELAHVVRKDWFWQNVLQCLIAFVWFLPSAWRLGKQFSWLSELNADDAVLAGGSGRSDYADDLLNIAARYPRAPRSAAALIDGSYCYERIAAILDGSRLRSHTPFKQTPFWVWLVAVLAWLSLSTITLEAAAVSLWHEGDTGGKTLTFYSFPEPNKDGANSALAVPVKLTPHTQPRSYKESVVIIEREPYLTKEALLSEAKTAMNHLAAVDADNLPVVPNVSVQGYVALRAVIPEYPKRAQRKNIEGQVIVQFDVLPSGKADAIRIAMASPKHIFDDAVLEAMAKSIFKPATDNGRPIKTQHATQTFTFRLSEGAKTKNFNPTFGTPIQTAEQSTHAAP</sequence>
<dbReference type="Gene3D" id="3.30.1150.10">
    <property type="match status" value="1"/>
</dbReference>
<dbReference type="PANTHER" id="PTHR34978">
    <property type="entry name" value="POSSIBLE SENSOR-TRANSDUCER PROTEIN BLAR"/>
    <property type="match status" value="1"/>
</dbReference>
<evidence type="ECO:0000256" key="6">
    <source>
        <dbReference type="SAM" id="MobiDB-lite"/>
    </source>
</evidence>
<dbReference type="Pfam" id="PF03544">
    <property type="entry name" value="TonB_C"/>
    <property type="match status" value="1"/>
</dbReference>
<dbReference type="SUPFAM" id="SSF74653">
    <property type="entry name" value="TolA/TonB C-terminal domain"/>
    <property type="match status" value="1"/>
</dbReference>
<evidence type="ECO:0000256" key="2">
    <source>
        <dbReference type="ARBA" id="ARBA00022692"/>
    </source>
</evidence>
<keyword evidence="5" id="KW-0653">Protein transport</keyword>
<evidence type="ECO:0000259" key="7">
    <source>
        <dbReference type="PROSITE" id="PS52015"/>
    </source>
</evidence>
<comment type="similarity">
    <text evidence="5">Belongs to the TonB family.</text>
</comment>
<feature type="region of interest" description="Disordered" evidence="6">
    <location>
        <begin position="509"/>
        <end position="528"/>
    </location>
</feature>
<organism evidence="8 9">
    <name type="scientific">Marinagarivorans cellulosilyticus</name>
    <dbReference type="NCBI Taxonomy" id="2721545"/>
    <lineage>
        <taxon>Bacteria</taxon>
        <taxon>Pseudomonadati</taxon>
        <taxon>Pseudomonadota</taxon>
        <taxon>Gammaproteobacteria</taxon>
        <taxon>Cellvibrionales</taxon>
        <taxon>Cellvibrionaceae</taxon>
        <taxon>Marinagarivorans</taxon>
    </lineage>
</organism>
<dbReference type="KEGG" id="marq:MARGE09_P1716"/>
<reference evidence="8 9" key="1">
    <citation type="journal article" date="2022" name="IScience">
        <title>An ultrasensitive nanofiber-based assay for enzymatic hydrolysis and deep-sea microbial degradation of cellulose.</title>
        <authorList>
            <person name="Tsudome M."/>
            <person name="Tachioka M."/>
            <person name="Miyazaki M."/>
            <person name="Uchimura K."/>
            <person name="Tsuda M."/>
            <person name="Takaki Y."/>
            <person name="Deguchi S."/>
        </authorList>
    </citation>
    <scope>NUCLEOTIDE SEQUENCE [LARGE SCALE GENOMIC DNA]</scope>
    <source>
        <strain evidence="8 9">GE09</strain>
    </source>
</reference>
<dbReference type="CDD" id="cd07341">
    <property type="entry name" value="M56_BlaR1_MecR1_like"/>
    <property type="match status" value="1"/>
</dbReference>
<keyword evidence="9" id="KW-1185">Reference proteome</keyword>
<dbReference type="InterPro" id="IPR052173">
    <property type="entry name" value="Beta-lactam_resp_regulator"/>
</dbReference>
<name>A0AAN2BK17_9GAMM</name>
<keyword evidence="5" id="KW-0813">Transport</keyword>
<dbReference type="EMBL" id="AP023086">
    <property type="protein sequence ID" value="BCD97515.1"/>
    <property type="molecule type" value="Genomic_DNA"/>
</dbReference>
<dbReference type="AlphaFoldDB" id="A0AAN2BK17"/>
<accession>A0AAN2BK17</accession>
<dbReference type="Proteomes" id="UP001320119">
    <property type="component" value="Chromosome"/>
</dbReference>
<gene>
    <name evidence="8" type="ORF">MARGE09_P1716</name>
</gene>
<dbReference type="GO" id="GO:0015891">
    <property type="term" value="P:siderophore transport"/>
    <property type="evidence" value="ECO:0007669"/>
    <property type="project" value="InterPro"/>
</dbReference>
<feature type="transmembrane region" description="Helical" evidence="5">
    <location>
        <begin position="37"/>
        <end position="57"/>
    </location>
</feature>
<dbReference type="GO" id="GO:0005886">
    <property type="term" value="C:plasma membrane"/>
    <property type="evidence" value="ECO:0007669"/>
    <property type="project" value="UniProtKB-SubCell"/>
</dbReference>
<keyword evidence="3 5" id="KW-1133">Transmembrane helix</keyword>
<evidence type="ECO:0000256" key="3">
    <source>
        <dbReference type="ARBA" id="ARBA00022989"/>
    </source>
</evidence>
<dbReference type="PANTHER" id="PTHR34978:SF3">
    <property type="entry name" value="SLR0241 PROTEIN"/>
    <property type="match status" value="1"/>
</dbReference>
<evidence type="ECO:0000313" key="9">
    <source>
        <dbReference type="Proteomes" id="UP001320119"/>
    </source>
</evidence>
<dbReference type="InterPro" id="IPR037682">
    <property type="entry name" value="TonB_C"/>
</dbReference>
<evidence type="ECO:0000256" key="4">
    <source>
        <dbReference type="ARBA" id="ARBA00023136"/>
    </source>
</evidence>
<evidence type="ECO:0000313" key="8">
    <source>
        <dbReference type="EMBL" id="BCD97515.1"/>
    </source>
</evidence>
<feature type="transmembrane region" description="Helical" evidence="5">
    <location>
        <begin position="299"/>
        <end position="325"/>
    </location>
</feature>
<feature type="transmembrane region" description="Helical" evidence="5">
    <location>
        <begin position="6"/>
        <end position="25"/>
    </location>
</feature>
<keyword evidence="5" id="KW-1003">Cell membrane</keyword>
<dbReference type="GO" id="GO:0031992">
    <property type="term" value="F:energy transducer activity"/>
    <property type="evidence" value="ECO:0007669"/>
    <property type="project" value="InterPro"/>
</dbReference>
<comment type="subcellular location">
    <subcellularLocation>
        <location evidence="5">Cell inner membrane</location>
        <topology evidence="5">Single-pass membrane protein</topology>
        <orientation evidence="5">Periplasmic side</orientation>
    </subcellularLocation>
    <subcellularLocation>
        <location evidence="1">Membrane</location>
        <topology evidence="1">Single-pass membrane protein</topology>
    </subcellularLocation>
</comment>
<comment type="function">
    <text evidence="5">Interacts with outer membrane receptor proteins that carry out high-affinity binding and energy dependent uptake into the periplasmic space of specific substrates. It could act to transduce energy from the cytoplasmic membrane to specific energy-requiring processes in the outer membrane, resulting in the release into the periplasm of ligands bound by these outer membrane proteins.</text>
</comment>
<proteinExistence type="inferred from homology"/>
<dbReference type="PROSITE" id="PS52015">
    <property type="entry name" value="TONB_CTD"/>
    <property type="match status" value="1"/>
</dbReference>
<protein>
    <recommendedName>
        <fullName evidence="5">Protein TonB</fullName>
    </recommendedName>
</protein>
<keyword evidence="5" id="KW-0735">Signal-anchor</keyword>
<feature type="domain" description="TonB C-terminal" evidence="7">
    <location>
        <begin position="410"/>
        <end position="507"/>
    </location>
</feature>
<keyword evidence="4 5" id="KW-0472">Membrane</keyword>